<accession>A0A068UBQ1</accession>
<sequence>MFSSGKHVCRPDDWQVAATLIAPADLCGHCFTISKRKGTSEPYRMAISNIPRWGQYSISHC</sequence>
<dbReference type="EMBL" id="HG739103">
    <property type="protein sequence ID" value="CDP05990.1"/>
    <property type="molecule type" value="Genomic_DNA"/>
</dbReference>
<dbReference type="AlphaFoldDB" id="A0A068UBQ1"/>
<evidence type="ECO:0000313" key="1">
    <source>
        <dbReference type="EMBL" id="CDP05990.1"/>
    </source>
</evidence>
<protein>
    <submittedName>
        <fullName evidence="1">Uncharacterized protein</fullName>
    </submittedName>
</protein>
<name>A0A068UBQ1_COFCA</name>
<gene>
    <name evidence="1" type="ORF">GSCOC_T00021329001</name>
</gene>
<keyword evidence="2" id="KW-1185">Reference proteome</keyword>
<evidence type="ECO:0000313" key="2">
    <source>
        <dbReference type="Proteomes" id="UP000295252"/>
    </source>
</evidence>
<reference evidence="2" key="1">
    <citation type="journal article" date="2014" name="Science">
        <title>The coffee genome provides insight into the convergent evolution of caffeine biosynthesis.</title>
        <authorList>
            <person name="Denoeud F."/>
            <person name="Carretero-Paulet L."/>
            <person name="Dereeper A."/>
            <person name="Droc G."/>
            <person name="Guyot R."/>
            <person name="Pietrella M."/>
            <person name="Zheng C."/>
            <person name="Alberti A."/>
            <person name="Anthony F."/>
            <person name="Aprea G."/>
            <person name="Aury J.M."/>
            <person name="Bento P."/>
            <person name="Bernard M."/>
            <person name="Bocs S."/>
            <person name="Campa C."/>
            <person name="Cenci A."/>
            <person name="Combes M.C."/>
            <person name="Crouzillat D."/>
            <person name="Da Silva C."/>
            <person name="Daddiego L."/>
            <person name="De Bellis F."/>
            <person name="Dussert S."/>
            <person name="Garsmeur O."/>
            <person name="Gayraud T."/>
            <person name="Guignon V."/>
            <person name="Jahn K."/>
            <person name="Jamilloux V."/>
            <person name="Joet T."/>
            <person name="Labadie K."/>
            <person name="Lan T."/>
            <person name="Leclercq J."/>
            <person name="Lepelley M."/>
            <person name="Leroy T."/>
            <person name="Li L.T."/>
            <person name="Librado P."/>
            <person name="Lopez L."/>
            <person name="Munoz A."/>
            <person name="Noel B."/>
            <person name="Pallavicini A."/>
            <person name="Perrotta G."/>
            <person name="Poncet V."/>
            <person name="Pot D."/>
            <person name="Priyono X."/>
            <person name="Rigoreau M."/>
            <person name="Rouard M."/>
            <person name="Rozas J."/>
            <person name="Tranchant-Dubreuil C."/>
            <person name="VanBuren R."/>
            <person name="Zhang Q."/>
            <person name="Andrade A.C."/>
            <person name="Argout X."/>
            <person name="Bertrand B."/>
            <person name="de Kochko A."/>
            <person name="Graziosi G."/>
            <person name="Henry R.J."/>
            <person name="Jayarama X."/>
            <person name="Ming R."/>
            <person name="Nagai C."/>
            <person name="Rounsley S."/>
            <person name="Sankoff D."/>
            <person name="Giuliano G."/>
            <person name="Albert V.A."/>
            <person name="Wincker P."/>
            <person name="Lashermes P."/>
        </authorList>
    </citation>
    <scope>NUCLEOTIDE SEQUENCE [LARGE SCALE GENOMIC DNA]</scope>
    <source>
        <strain evidence="2">cv. DH200-94</strain>
    </source>
</reference>
<organism evidence="1 2">
    <name type="scientific">Coffea canephora</name>
    <name type="common">Robusta coffee</name>
    <dbReference type="NCBI Taxonomy" id="49390"/>
    <lineage>
        <taxon>Eukaryota</taxon>
        <taxon>Viridiplantae</taxon>
        <taxon>Streptophyta</taxon>
        <taxon>Embryophyta</taxon>
        <taxon>Tracheophyta</taxon>
        <taxon>Spermatophyta</taxon>
        <taxon>Magnoliopsida</taxon>
        <taxon>eudicotyledons</taxon>
        <taxon>Gunneridae</taxon>
        <taxon>Pentapetalae</taxon>
        <taxon>asterids</taxon>
        <taxon>lamiids</taxon>
        <taxon>Gentianales</taxon>
        <taxon>Rubiaceae</taxon>
        <taxon>Ixoroideae</taxon>
        <taxon>Gardenieae complex</taxon>
        <taxon>Bertiereae - Coffeeae clade</taxon>
        <taxon>Coffeeae</taxon>
        <taxon>Coffea</taxon>
    </lineage>
</organism>
<dbReference type="Gramene" id="CDP05990">
    <property type="protein sequence ID" value="CDP05990"/>
    <property type="gene ID" value="GSCOC_T00021329001"/>
</dbReference>
<proteinExistence type="predicted"/>
<dbReference type="InParanoid" id="A0A068UBQ1"/>
<dbReference type="Proteomes" id="UP000295252">
    <property type="component" value="Chromosome VII"/>
</dbReference>